<reference evidence="2 3" key="1">
    <citation type="submission" date="2016-10" db="EMBL/GenBank/DDBJ databases">
        <authorList>
            <person name="de Groot N.N."/>
        </authorList>
    </citation>
    <scope>NUCLEOTIDE SEQUENCE [LARGE SCALE GENOMIC DNA]</scope>
    <source>
        <strain evidence="2 3">DSM 26656</strain>
    </source>
</reference>
<evidence type="ECO:0000313" key="2">
    <source>
        <dbReference type="EMBL" id="SEG61430.1"/>
    </source>
</evidence>
<dbReference type="EMBL" id="FNUY01000007">
    <property type="protein sequence ID" value="SEG61430.1"/>
    <property type="molecule type" value="Genomic_DNA"/>
</dbReference>
<organism evidence="2 3">
    <name type="scientific">Bosea lathyri</name>
    <dbReference type="NCBI Taxonomy" id="1036778"/>
    <lineage>
        <taxon>Bacteria</taxon>
        <taxon>Pseudomonadati</taxon>
        <taxon>Pseudomonadota</taxon>
        <taxon>Alphaproteobacteria</taxon>
        <taxon>Hyphomicrobiales</taxon>
        <taxon>Boseaceae</taxon>
        <taxon>Bosea</taxon>
    </lineage>
</organism>
<name>A0A1H6BL58_9HYPH</name>
<proteinExistence type="predicted"/>
<evidence type="ECO:0000313" key="3">
    <source>
        <dbReference type="Proteomes" id="UP000236743"/>
    </source>
</evidence>
<evidence type="ECO:0000256" key="1">
    <source>
        <dbReference type="SAM" id="MobiDB-lite"/>
    </source>
</evidence>
<feature type="compositionally biased region" description="Basic and acidic residues" evidence="1">
    <location>
        <begin position="56"/>
        <end position="67"/>
    </location>
</feature>
<accession>A0A1H6BL58</accession>
<dbReference type="AlphaFoldDB" id="A0A1H6BL58"/>
<feature type="region of interest" description="Disordered" evidence="1">
    <location>
        <begin position="53"/>
        <end position="78"/>
    </location>
</feature>
<keyword evidence="3" id="KW-1185">Reference proteome</keyword>
<sequence>MQHLMKSGAMIPLNPRSTAPRSASFHDATARETYASWFRPIAIPAVAAGTRQVSRTLERKSEDRRVDIPGVLRDDFDD</sequence>
<gene>
    <name evidence="2" type="ORF">SAMN04488115_107336</name>
</gene>
<protein>
    <submittedName>
        <fullName evidence="2">Uncharacterized protein</fullName>
    </submittedName>
</protein>
<dbReference type="Proteomes" id="UP000236743">
    <property type="component" value="Unassembled WGS sequence"/>
</dbReference>
<feature type="region of interest" description="Disordered" evidence="1">
    <location>
        <begin position="1"/>
        <end position="25"/>
    </location>
</feature>